<feature type="domain" description="SET" evidence="9">
    <location>
        <begin position="140"/>
        <end position="366"/>
    </location>
</feature>
<keyword evidence="2" id="KW-0150">Chloroplast</keyword>
<dbReference type="Proteomes" id="UP001229421">
    <property type="component" value="Unassembled WGS sequence"/>
</dbReference>
<evidence type="ECO:0000256" key="4">
    <source>
        <dbReference type="ARBA" id="ARBA00022640"/>
    </source>
</evidence>
<keyword evidence="5" id="KW-0808">Transferase</keyword>
<protein>
    <recommendedName>
        <fullName evidence="9">SET domain-containing protein</fullName>
    </recommendedName>
</protein>
<dbReference type="InterPro" id="IPR001214">
    <property type="entry name" value="SET_dom"/>
</dbReference>
<dbReference type="GO" id="GO:0016279">
    <property type="term" value="F:protein-lysine N-methyltransferase activity"/>
    <property type="evidence" value="ECO:0007669"/>
    <property type="project" value="InterPro"/>
</dbReference>
<comment type="subcellular location">
    <subcellularLocation>
        <location evidence="1">Plastid</location>
        <location evidence="1">Chloroplast</location>
    </subcellularLocation>
</comment>
<comment type="caution">
    <text evidence="10">The sequence shown here is derived from an EMBL/GenBank/DDBJ whole genome shotgun (WGS) entry which is preliminary data.</text>
</comment>
<reference evidence="10" key="1">
    <citation type="journal article" date="2023" name="bioRxiv">
        <title>Improved chromosome-level genome assembly for marigold (Tagetes erecta).</title>
        <authorList>
            <person name="Jiang F."/>
            <person name="Yuan L."/>
            <person name="Wang S."/>
            <person name="Wang H."/>
            <person name="Xu D."/>
            <person name="Wang A."/>
            <person name="Fan W."/>
        </authorList>
    </citation>
    <scope>NUCLEOTIDE SEQUENCE</scope>
    <source>
        <strain evidence="10">WSJ</strain>
        <tissue evidence="10">Leaf</tissue>
    </source>
</reference>
<organism evidence="10 11">
    <name type="scientific">Tagetes erecta</name>
    <name type="common">African marigold</name>
    <dbReference type="NCBI Taxonomy" id="13708"/>
    <lineage>
        <taxon>Eukaryota</taxon>
        <taxon>Viridiplantae</taxon>
        <taxon>Streptophyta</taxon>
        <taxon>Embryophyta</taxon>
        <taxon>Tracheophyta</taxon>
        <taxon>Spermatophyta</taxon>
        <taxon>Magnoliopsida</taxon>
        <taxon>eudicotyledons</taxon>
        <taxon>Gunneridae</taxon>
        <taxon>Pentapetalae</taxon>
        <taxon>asterids</taxon>
        <taxon>campanulids</taxon>
        <taxon>Asterales</taxon>
        <taxon>Asteraceae</taxon>
        <taxon>Asteroideae</taxon>
        <taxon>Heliantheae alliance</taxon>
        <taxon>Tageteae</taxon>
        <taxon>Tagetes</taxon>
    </lineage>
</organism>
<dbReference type="PROSITE" id="PS50280">
    <property type="entry name" value="SET"/>
    <property type="match status" value="1"/>
</dbReference>
<dbReference type="GO" id="GO:0009507">
    <property type="term" value="C:chloroplast"/>
    <property type="evidence" value="ECO:0007669"/>
    <property type="project" value="UniProtKB-SubCell"/>
</dbReference>
<evidence type="ECO:0000256" key="7">
    <source>
        <dbReference type="ARBA" id="ARBA00022946"/>
    </source>
</evidence>
<evidence type="ECO:0000313" key="11">
    <source>
        <dbReference type="Proteomes" id="UP001229421"/>
    </source>
</evidence>
<evidence type="ECO:0000256" key="6">
    <source>
        <dbReference type="ARBA" id="ARBA00022691"/>
    </source>
</evidence>
<dbReference type="PROSITE" id="PS51583">
    <property type="entry name" value="SAM_MT127"/>
    <property type="match status" value="1"/>
</dbReference>
<dbReference type="GO" id="GO:0030785">
    <property type="term" value="F:[ribulose-bisphosphate carboxylase]-lysine N-methyltransferase activity"/>
    <property type="evidence" value="ECO:0007669"/>
    <property type="project" value="InterPro"/>
</dbReference>
<evidence type="ECO:0000256" key="8">
    <source>
        <dbReference type="PROSITE-ProRule" id="PRU00916"/>
    </source>
</evidence>
<evidence type="ECO:0000259" key="9">
    <source>
        <dbReference type="PROSITE" id="PS50280"/>
    </source>
</evidence>
<evidence type="ECO:0000256" key="2">
    <source>
        <dbReference type="ARBA" id="ARBA00022528"/>
    </source>
</evidence>
<keyword evidence="3 8" id="KW-0489">Methyltransferase</keyword>
<evidence type="ECO:0000256" key="5">
    <source>
        <dbReference type="ARBA" id="ARBA00022679"/>
    </source>
</evidence>
<dbReference type="EMBL" id="JAUHHV010000005">
    <property type="protein sequence ID" value="KAK1423149.1"/>
    <property type="molecule type" value="Genomic_DNA"/>
</dbReference>
<evidence type="ECO:0000256" key="1">
    <source>
        <dbReference type="ARBA" id="ARBA00004229"/>
    </source>
</evidence>
<dbReference type="SUPFAM" id="SSF81822">
    <property type="entry name" value="RuBisCo LSMT C-terminal, substrate-binding domain"/>
    <property type="match status" value="1"/>
</dbReference>
<keyword evidence="11" id="KW-1185">Reference proteome</keyword>
<dbReference type="PANTHER" id="PTHR13271:SF113">
    <property type="entry name" value="[FRUCTOSE-BISPHOSPHATE ALDOLASE]-LYSINE N-METHYLTRANSFERASE, CHLOROPLASTIC"/>
    <property type="match status" value="1"/>
</dbReference>
<proteinExistence type="inferred from homology"/>
<dbReference type="Pfam" id="PF09273">
    <property type="entry name" value="Rubis-subs-bind"/>
    <property type="match status" value="1"/>
</dbReference>
<dbReference type="InterPro" id="IPR015353">
    <property type="entry name" value="Rubisco_LSMT_subst-bd"/>
</dbReference>
<keyword evidence="6" id="KW-0949">S-adenosyl-L-methionine</keyword>
<comment type="similarity">
    <text evidence="8">Belongs to the class V-like SAM-binding methyltransferase superfamily. Plant protein-lysine LSMT methyltransferase family.</text>
</comment>
<name>A0AAD8KHS5_TARER</name>
<accession>A0AAD8KHS5</accession>
<dbReference type="InterPro" id="IPR036464">
    <property type="entry name" value="Rubisco_LSMT_subst-bd_sf"/>
</dbReference>
<dbReference type="FunFam" id="3.90.1410.10:FF:000005">
    <property type="entry name" value="Ribulose-1,5 bisphosphate carboxylase/oxygenase large subunit N-methyltransferase, chloroplastic"/>
    <property type="match status" value="1"/>
</dbReference>
<dbReference type="Gene3D" id="3.90.1420.10">
    <property type="entry name" value="Rubisco LSMT, substrate-binding domain"/>
    <property type="match status" value="1"/>
</dbReference>
<dbReference type="SUPFAM" id="SSF82199">
    <property type="entry name" value="SET domain"/>
    <property type="match status" value="1"/>
</dbReference>
<sequence>MLHIISSVLRRCLVRWACPSSRWLHIISLAPQDVPLGMGLLYMDDALDRGTKYFFINYKKSIIYNLITDKRPSLDNHQNQKQKPATMATFISTFTTPNPIITKSPSILNHNHHFTIKCSSSSSPSLPPPVQTFWKWLSDEKVVSSKSPAKPGTVTEGLGLVAQRDIGRNEVVLEVPKKFWINPDTVSGSEIGRVCNGLKPWICVALFLIREKLRAEDEGSVWRSYIDILPEYTDSTIFWSEEELSEIEGTQLLSTTLSVKEYVKNEFLQVQEQVILPNKQLFPFSVTLDDFLWAFGILRSRAFSRLRGQNLVLIPLADLINHSPSITTEDYAYEIRGAGLFSRDQIFSLRSPIPVKAGQQVLIQYDMNKSNAELALDYGFIESTPDRNTYTLTLQISSADPFFDDKLDIAEANGTKEVQYFDITLGRPLPPKMLPYLRLVALGGTDAFLLESVFRNKVWDHLELPVSRDNEEVICQVVRGACQSALSSYRTSIEEDEELERVNINPRLKIAVGIRAGEKKVLQHIDGIFKEREMELNEYEYYQERRLRDLGLVGEQGDIIFWEPK</sequence>
<dbReference type="GO" id="GO:0032259">
    <property type="term" value="P:methylation"/>
    <property type="evidence" value="ECO:0007669"/>
    <property type="project" value="UniProtKB-KW"/>
</dbReference>
<dbReference type="InterPro" id="IPR044431">
    <property type="entry name" value="SET_RBCMT"/>
</dbReference>
<dbReference type="FunFam" id="3.90.1420.10:FF:000004">
    <property type="entry name" value="Ribulose-1,5 bisphosphate carboxylase/oxygenase large subunit N-methyltransferase, chloroplastic"/>
    <property type="match status" value="1"/>
</dbReference>
<evidence type="ECO:0000256" key="3">
    <source>
        <dbReference type="ARBA" id="ARBA00022603"/>
    </source>
</evidence>
<dbReference type="InterPro" id="IPR050600">
    <property type="entry name" value="SETD3_SETD6_MTase"/>
</dbReference>
<dbReference type="InterPro" id="IPR011192">
    <property type="entry name" value="Rubisco_LSMT_MeTrfase_plant"/>
</dbReference>
<dbReference type="PANTHER" id="PTHR13271">
    <property type="entry name" value="UNCHARACTERIZED PUTATIVE METHYLTRANSFERASE"/>
    <property type="match status" value="1"/>
</dbReference>
<gene>
    <name evidence="10" type="ORF">QVD17_18444</name>
</gene>
<evidence type="ECO:0000313" key="10">
    <source>
        <dbReference type="EMBL" id="KAK1423149.1"/>
    </source>
</evidence>
<dbReference type="CDD" id="cd19179">
    <property type="entry name" value="SET_RBCMT"/>
    <property type="match status" value="1"/>
</dbReference>
<dbReference type="AlphaFoldDB" id="A0AAD8KHS5"/>
<dbReference type="Gene3D" id="3.90.1410.10">
    <property type="entry name" value="set domain protein methyltransferase, domain 1"/>
    <property type="match status" value="1"/>
</dbReference>
<keyword evidence="7" id="KW-0809">Transit peptide</keyword>
<keyword evidence="4" id="KW-0934">Plastid</keyword>
<dbReference type="InterPro" id="IPR046341">
    <property type="entry name" value="SET_dom_sf"/>
</dbReference>